<organism evidence="1 2">
    <name type="scientific">Camellia lanceoleosa</name>
    <dbReference type="NCBI Taxonomy" id="1840588"/>
    <lineage>
        <taxon>Eukaryota</taxon>
        <taxon>Viridiplantae</taxon>
        <taxon>Streptophyta</taxon>
        <taxon>Embryophyta</taxon>
        <taxon>Tracheophyta</taxon>
        <taxon>Spermatophyta</taxon>
        <taxon>Magnoliopsida</taxon>
        <taxon>eudicotyledons</taxon>
        <taxon>Gunneridae</taxon>
        <taxon>Pentapetalae</taxon>
        <taxon>asterids</taxon>
        <taxon>Ericales</taxon>
        <taxon>Theaceae</taxon>
        <taxon>Camellia</taxon>
    </lineage>
</organism>
<protein>
    <submittedName>
        <fullName evidence="1">LRR receptor-like serine/threonine-protein kinase</fullName>
    </submittedName>
</protein>
<keyword evidence="2" id="KW-1185">Reference proteome</keyword>
<evidence type="ECO:0000313" key="2">
    <source>
        <dbReference type="Proteomes" id="UP001060215"/>
    </source>
</evidence>
<comment type="caution">
    <text evidence="1">The sequence shown here is derived from an EMBL/GenBank/DDBJ whole genome shotgun (WGS) entry which is preliminary data.</text>
</comment>
<proteinExistence type="predicted"/>
<dbReference type="EMBL" id="CM045765">
    <property type="protein sequence ID" value="KAI8000728.1"/>
    <property type="molecule type" value="Genomic_DNA"/>
</dbReference>
<dbReference type="Proteomes" id="UP001060215">
    <property type="component" value="Chromosome 8"/>
</dbReference>
<evidence type="ECO:0000313" key="1">
    <source>
        <dbReference type="EMBL" id="KAI8000728.1"/>
    </source>
</evidence>
<gene>
    <name evidence="1" type="ORF">LOK49_LG09G02162</name>
</gene>
<name>A0ACC0GJF5_9ERIC</name>
<sequence>MELVDPKLGSNFDNEEAIRMIKVALLWTNLSPALRLAMSAVVSMLEGHDNIQGSIMDPRNYGDEFRFDALRDKYDDIQLQSSSDDQTLVDSLGTTQNGLSSTYAHDLYPINLDSP</sequence>
<accession>A0ACC0GJF5</accession>
<reference evidence="1 2" key="1">
    <citation type="journal article" date="2022" name="Plant J.">
        <title>Chromosome-level genome of Camellia lanceoleosa provides a valuable resource for understanding genome evolution and self-incompatibility.</title>
        <authorList>
            <person name="Gong W."/>
            <person name="Xiao S."/>
            <person name="Wang L."/>
            <person name="Liao Z."/>
            <person name="Chang Y."/>
            <person name="Mo W."/>
            <person name="Hu G."/>
            <person name="Li W."/>
            <person name="Zhao G."/>
            <person name="Zhu H."/>
            <person name="Hu X."/>
            <person name="Ji K."/>
            <person name="Xiang X."/>
            <person name="Song Q."/>
            <person name="Yuan D."/>
            <person name="Jin S."/>
            <person name="Zhang L."/>
        </authorList>
    </citation>
    <scope>NUCLEOTIDE SEQUENCE [LARGE SCALE GENOMIC DNA]</scope>
    <source>
        <strain evidence="1">SQ_2022a</strain>
    </source>
</reference>